<dbReference type="InterPro" id="IPR008927">
    <property type="entry name" value="6-PGluconate_DH-like_C_sf"/>
</dbReference>
<feature type="domain" description="Pyrroline-5-carboxylate reductase catalytic N-terminal" evidence="1">
    <location>
        <begin position="3"/>
        <end position="87"/>
    </location>
</feature>
<reference evidence="3 4" key="1">
    <citation type="submission" date="2020-04" db="EMBL/GenBank/DDBJ databases">
        <authorList>
            <person name="Hitch T.C.A."/>
            <person name="Wylensek D."/>
            <person name="Clavel T."/>
        </authorList>
    </citation>
    <scope>NUCLEOTIDE SEQUENCE [LARGE SCALE GENOMIC DNA]</scope>
    <source>
        <strain evidence="3 4">PG-130-P53-12</strain>
    </source>
</reference>
<evidence type="ECO:0000313" key="4">
    <source>
        <dbReference type="Proteomes" id="UP000543804"/>
    </source>
</evidence>
<accession>A0A848BCD1</accession>
<sequence>MNIGFIGAGKAGFTLGKYFRTHGIEVTGYYSRSIRSAREAAAFTSSNVYEDAAGVLSKSDVLFLTVPDGSIRPTYEALARGDIRGKIFCHASGALTAAAAFPGIEQKGASGFSVHPLLAISDRYRSYCELADCFFTLEGPEERRSALRSLLERAGLHVQIIQGEDKARYHLAAATVSNLVCALFAAGETLLTQCGFSEAAARAALAPLFLGNARSVAAAGARDALTGPVERGDLGTLRAHLASLGAREDQLLYLLLTAKLLPLAGARHPERDDSSIKEFLEAETARRLGKG</sequence>
<dbReference type="Gene3D" id="1.10.1040.20">
    <property type="entry name" value="ProC-like, C-terminal domain"/>
    <property type="match status" value="1"/>
</dbReference>
<dbReference type="InterPro" id="IPR028939">
    <property type="entry name" value="P5C_Rdtase_cat_N"/>
</dbReference>
<dbReference type="Pfam" id="PF10728">
    <property type="entry name" value="DUF2520"/>
    <property type="match status" value="1"/>
</dbReference>
<dbReference type="InterPro" id="IPR036291">
    <property type="entry name" value="NAD(P)-bd_dom_sf"/>
</dbReference>
<proteinExistence type="predicted"/>
<dbReference type="InterPro" id="IPR018931">
    <property type="entry name" value="DUF2520"/>
</dbReference>
<dbReference type="Proteomes" id="UP000543804">
    <property type="component" value="Unassembled WGS sequence"/>
</dbReference>
<keyword evidence="4" id="KW-1185">Reference proteome</keyword>
<dbReference type="Pfam" id="PF03807">
    <property type="entry name" value="F420_oxidored"/>
    <property type="match status" value="1"/>
</dbReference>
<dbReference type="EMBL" id="JABAFA010000037">
    <property type="protein sequence ID" value="NMD99555.1"/>
    <property type="molecule type" value="Genomic_DNA"/>
</dbReference>
<organism evidence="3 4">
    <name type="scientific">Selenomonas bovis</name>
    <dbReference type="NCBI Taxonomy" id="416586"/>
    <lineage>
        <taxon>Bacteria</taxon>
        <taxon>Bacillati</taxon>
        <taxon>Bacillota</taxon>
        <taxon>Negativicutes</taxon>
        <taxon>Selenomonadales</taxon>
        <taxon>Selenomonadaceae</taxon>
        <taxon>Selenomonas</taxon>
    </lineage>
</organism>
<comment type="caution">
    <text evidence="3">The sequence shown here is derived from an EMBL/GenBank/DDBJ whole genome shotgun (WGS) entry which is preliminary data.</text>
</comment>
<protein>
    <submittedName>
        <fullName evidence="3">DUF2520 domain-containing protein</fullName>
    </submittedName>
</protein>
<evidence type="ECO:0000259" key="2">
    <source>
        <dbReference type="Pfam" id="PF10728"/>
    </source>
</evidence>
<dbReference type="PANTHER" id="PTHR40459:SF1">
    <property type="entry name" value="CONSERVED HYPOTHETICAL ALANINE AND LEUCINE RICH PROTEIN"/>
    <property type="match status" value="1"/>
</dbReference>
<feature type="domain" description="DUF2520" evidence="2">
    <location>
        <begin position="133"/>
        <end position="258"/>
    </location>
</feature>
<dbReference type="InterPro" id="IPR037108">
    <property type="entry name" value="TM1727-like_C_sf"/>
</dbReference>
<evidence type="ECO:0000313" key="3">
    <source>
        <dbReference type="EMBL" id="NMD99555.1"/>
    </source>
</evidence>
<name>A0A848BCD1_9FIRM</name>
<dbReference type="SUPFAM" id="SSF51735">
    <property type="entry name" value="NAD(P)-binding Rossmann-fold domains"/>
    <property type="match status" value="1"/>
</dbReference>
<dbReference type="AlphaFoldDB" id="A0A848BCD1"/>
<dbReference type="SUPFAM" id="SSF48179">
    <property type="entry name" value="6-phosphogluconate dehydrogenase C-terminal domain-like"/>
    <property type="match status" value="1"/>
</dbReference>
<dbReference type="PANTHER" id="PTHR40459">
    <property type="entry name" value="CONSERVED HYPOTHETICAL ALANINE AND LEUCINE RICH PROTEIN"/>
    <property type="match status" value="1"/>
</dbReference>
<dbReference type="RefSeq" id="WP_170077847.1">
    <property type="nucleotide sequence ID" value="NZ_JABAFA010000037.1"/>
</dbReference>
<gene>
    <name evidence="3" type="ORF">HF878_08775</name>
</gene>
<dbReference type="Gene3D" id="3.40.50.720">
    <property type="entry name" value="NAD(P)-binding Rossmann-like Domain"/>
    <property type="match status" value="1"/>
</dbReference>
<evidence type="ECO:0000259" key="1">
    <source>
        <dbReference type="Pfam" id="PF03807"/>
    </source>
</evidence>